<dbReference type="FunFam" id="2.40.110.10:FF:000002">
    <property type="entry name" value="Acyl-CoA dehydrogenase fadE12"/>
    <property type="match status" value="1"/>
</dbReference>
<dbReference type="InterPro" id="IPR006089">
    <property type="entry name" value="Acyl-CoA_DH_CS"/>
</dbReference>
<dbReference type="Pfam" id="PF02770">
    <property type="entry name" value="Acyl-CoA_dh_M"/>
    <property type="match status" value="1"/>
</dbReference>
<dbReference type="InterPro" id="IPR036250">
    <property type="entry name" value="AcylCo_DH-like_C"/>
</dbReference>
<dbReference type="RefSeq" id="WP_090609793.1">
    <property type="nucleotide sequence ID" value="NZ_CTEE01000002.1"/>
</dbReference>
<dbReference type="InterPro" id="IPR009075">
    <property type="entry name" value="AcylCo_DH/oxidase_C"/>
</dbReference>
<dbReference type="GO" id="GO:0050660">
    <property type="term" value="F:flavin adenine dinucleotide binding"/>
    <property type="evidence" value="ECO:0007669"/>
    <property type="project" value="InterPro"/>
</dbReference>
<evidence type="ECO:0000259" key="9">
    <source>
        <dbReference type="Pfam" id="PF02770"/>
    </source>
</evidence>
<evidence type="ECO:0000259" key="10">
    <source>
        <dbReference type="Pfam" id="PF02771"/>
    </source>
</evidence>
<dbReference type="Gene3D" id="1.20.140.10">
    <property type="entry name" value="Butyryl-CoA Dehydrogenase, subunit A, domain 3"/>
    <property type="match status" value="1"/>
</dbReference>
<protein>
    <submittedName>
        <fullName evidence="11">Acyl-CoA dehydrogenase domain-containing protein</fullName>
    </submittedName>
</protein>
<dbReference type="EMBL" id="CTEE01000002">
    <property type="protein sequence ID" value="CQD23968.1"/>
    <property type="molecule type" value="Genomic_DNA"/>
</dbReference>
<organism evidence="11 12">
    <name type="scientific">Mycobacterium lentiflavum</name>
    <dbReference type="NCBI Taxonomy" id="141349"/>
    <lineage>
        <taxon>Bacteria</taxon>
        <taxon>Bacillati</taxon>
        <taxon>Actinomycetota</taxon>
        <taxon>Actinomycetes</taxon>
        <taxon>Mycobacteriales</taxon>
        <taxon>Mycobacteriaceae</taxon>
        <taxon>Mycobacterium</taxon>
        <taxon>Mycobacterium simiae complex</taxon>
    </lineage>
</organism>
<sequence length="379" mass="40127">MAWELDDTHTTFRRVCRDFTDRQVRPLVEAAESEGVFPAELWKPLGAAGLLGLVTPEEFGGSAGDALAVAILAEELTRASAGIAVTALVSAYMAGPHLVRNGTNEQRKRWLGALAAGQAVAAIAVTEPGAGSDVAGITTRARRTPDGWVLDGRKMFITNAGLADVLIVAARTGGPRHSGLTLFAIERGTPGLAVGRPLRKMGWHSSDTREVVLDGVAVSASAVVGAKNRGFHQIMEGFQLERIALAGMGLGHAAECLDLAKSYVHEREAFGAPLARLQTIRHRIAVMDIELEAARLLTYQAAARLDCGHPEAAVSVAQAKYFAAVAANRIVDDAVQLFGGAGFVEETPIARHYRDARILRIGGGTDEVQLEILSKAMAS</sequence>
<dbReference type="PANTHER" id="PTHR43884:SF12">
    <property type="entry name" value="ISOVALERYL-COA DEHYDROGENASE, MITOCHONDRIAL-RELATED"/>
    <property type="match status" value="1"/>
</dbReference>
<dbReference type="SUPFAM" id="SSF56645">
    <property type="entry name" value="Acyl-CoA dehydrogenase NM domain-like"/>
    <property type="match status" value="1"/>
</dbReference>
<dbReference type="InterPro" id="IPR037069">
    <property type="entry name" value="AcylCoA_DH/ox_N_sf"/>
</dbReference>
<feature type="domain" description="Acyl-CoA oxidase/dehydrogenase middle" evidence="9">
    <location>
        <begin position="122"/>
        <end position="216"/>
    </location>
</feature>
<evidence type="ECO:0000256" key="2">
    <source>
        <dbReference type="ARBA" id="ARBA00009347"/>
    </source>
</evidence>
<gene>
    <name evidence="11" type="ORF">BN1232_05980</name>
</gene>
<dbReference type="AlphaFoldDB" id="A0A0E4CR55"/>
<feature type="domain" description="Acyl-CoA dehydrogenase/oxidase C-terminal" evidence="8">
    <location>
        <begin position="228"/>
        <end position="377"/>
    </location>
</feature>
<dbReference type="PROSITE" id="PS00073">
    <property type="entry name" value="ACYL_COA_DH_2"/>
    <property type="match status" value="1"/>
</dbReference>
<dbReference type="InterPro" id="IPR009100">
    <property type="entry name" value="AcylCoA_DH/oxidase_NM_dom_sf"/>
</dbReference>
<evidence type="ECO:0000313" key="12">
    <source>
        <dbReference type="Proteomes" id="UP000199251"/>
    </source>
</evidence>
<dbReference type="GO" id="GO:0003995">
    <property type="term" value="F:acyl-CoA dehydrogenase activity"/>
    <property type="evidence" value="ECO:0007669"/>
    <property type="project" value="InterPro"/>
</dbReference>
<evidence type="ECO:0000313" key="11">
    <source>
        <dbReference type="EMBL" id="CQD23968.1"/>
    </source>
</evidence>
<dbReference type="Pfam" id="PF02771">
    <property type="entry name" value="Acyl-CoA_dh_N"/>
    <property type="match status" value="1"/>
</dbReference>
<comment type="cofactor">
    <cofactor evidence="1 7">
        <name>FAD</name>
        <dbReference type="ChEBI" id="CHEBI:57692"/>
    </cofactor>
</comment>
<dbReference type="InterPro" id="IPR046373">
    <property type="entry name" value="Acyl-CoA_Oxase/DH_mid-dom_sf"/>
</dbReference>
<dbReference type="PROSITE" id="PS00072">
    <property type="entry name" value="ACYL_COA_DH_1"/>
    <property type="match status" value="1"/>
</dbReference>
<evidence type="ECO:0000256" key="4">
    <source>
        <dbReference type="ARBA" id="ARBA00022827"/>
    </source>
</evidence>
<dbReference type="STRING" id="141349.BN1232_05980"/>
<dbReference type="PIRSF" id="PIRSF016578">
    <property type="entry name" value="HsaA"/>
    <property type="match status" value="1"/>
</dbReference>
<keyword evidence="4 7" id="KW-0274">FAD</keyword>
<dbReference type="Gene3D" id="2.40.110.10">
    <property type="entry name" value="Butyryl-CoA Dehydrogenase, subunit A, domain 2"/>
    <property type="match status" value="1"/>
</dbReference>
<dbReference type="FunFam" id="1.20.140.10:FF:000001">
    <property type="entry name" value="Acyl-CoA dehydrogenase"/>
    <property type="match status" value="1"/>
</dbReference>
<keyword evidence="5 7" id="KW-0560">Oxidoreductase</keyword>
<comment type="catalytic activity">
    <reaction evidence="6">
        <text>a 2,3-saturated acyl-CoA + A = a 2,3-dehydroacyl-CoA + AH2</text>
        <dbReference type="Rhea" id="RHEA:48608"/>
        <dbReference type="ChEBI" id="CHEBI:13193"/>
        <dbReference type="ChEBI" id="CHEBI:17499"/>
        <dbReference type="ChEBI" id="CHEBI:60015"/>
        <dbReference type="ChEBI" id="CHEBI:65111"/>
    </reaction>
</comment>
<dbReference type="OrthoDB" id="3205875at2"/>
<dbReference type="Pfam" id="PF00441">
    <property type="entry name" value="Acyl-CoA_dh_1"/>
    <property type="match status" value="1"/>
</dbReference>
<evidence type="ECO:0000256" key="5">
    <source>
        <dbReference type="ARBA" id="ARBA00023002"/>
    </source>
</evidence>
<comment type="similarity">
    <text evidence="2 7">Belongs to the acyl-CoA dehydrogenase family.</text>
</comment>
<evidence type="ECO:0000259" key="8">
    <source>
        <dbReference type="Pfam" id="PF00441"/>
    </source>
</evidence>
<evidence type="ECO:0000256" key="1">
    <source>
        <dbReference type="ARBA" id="ARBA00001974"/>
    </source>
</evidence>
<dbReference type="SUPFAM" id="SSF47203">
    <property type="entry name" value="Acyl-CoA dehydrogenase C-terminal domain-like"/>
    <property type="match status" value="1"/>
</dbReference>
<keyword evidence="3 7" id="KW-0285">Flavoprotein</keyword>
<dbReference type="PANTHER" id="PTHR43884">
    <property type="entry name" value="ACYL-COA DEHYDROGENASE"/>
    <property type="match status" value="1"/>
</dbReference>
<dbReference type="Proteomes" id="UP000199251">
    <property type="component" value="Unassembled WGS sequence"/>
</dbReference>
<reference evidence="11 12" key="1">
    <citation type="submission" date="2015-03" db="EMBL/GenBank/DDBJ databases">
        <authorList>
            <person name="Urmite Genomes"/>
        </authorList>
    </citation>
    <scope>NUCLEOTIDE SEQUENCE [LARGE SCALE GENOMIC DNA]</scope>
    <source>
        <strain evidence="11 12">CSUR P1491</strain>
    </source>
</reference>
<evidence type="ECO:0000256" key="3">
    <source>
        <dbReference type="ARBA" id="ARBA00022630"/>
    </source>
</evidence>
<dbReference type="InterPro" id="IPR006091">
    <property type="entry name" value="Acyl-CoA_Oxase/DH_mid-dom"/>
</dbReference>
<accession>A0A0E4CR55</accession>
<evidence type="ECO:0000256" key="7">
    <source>
        <dbReference type="RuleBase" id="RU362125"/>
    </source>
</evidence>
<evidence type="ECO:0000256" key="6">
    <source>
        <dbReference type="ARBA" id="ARBA00052546"/>
    </source>
</evidence>
<feature type="domain" description="Acyl-CoA dehydrogenase/oxidase N-terminal" evidence="10">
    <location>
        <begin position="7"/>
        <end position="118"/>
    </location>
</feature>
<dbReference type="Gene3D" id="1.10.540.10">
    <property type="entry name" value="Acyl-CoA dehydrogenase/oxidase, N-terminal domain"/>
    <property type="match status" value="1"/>
</dbReference>
<proteinExistence type="inferred from homology"/>
<dbReference type="InterPro" id="IPR013786">
    <property type="entry name" value="AcylCoA_DH/ox_N"/>
</dbReference>
<name>A0A0E4CR55_MYCLN</name>